<dbReference type="InterPro" id="IPR007527">
    <property type="entry name" value="Znf_SWIM"/>
</dbReference>
<dbReference type="AlphaFoldDB" id="F0W3A5"/>
<keyword evidence="1" id="KW-0862">Zinc</keyword>
<dbReference type="GO" id="GO:0008270">
    <property type="term" value="F:zinc ion binding"/>
    <property type="evidence" value="ECO:0007669"/>
    <property type="project" value="UniProtKB-KW"/>
</dbReference>
<sequence>MGNNTSNRLEASWKHLKDTVDAFMAVDECIACIMYYQSMLEKDLYARLYKRAVVRNAAYDTEMDRDNVCKVPVVRRRGQMFSIKNVSADEDSRDEPNVEYTVDRSSWTCSCMFMATILLPCHHVFYIRKSIRAECVIPTHLLNPRWLLSATRAPDTVNIQLVVPYKEGTVLQRQNAPWDKNHKFRAMNEIATRIFEAMCEYGMKEFQVALSALVGVETVFKKRCHQDLVRALKSINSSSDASVDFISQNTQSANPEAEIVDPHAQGDDHEALDHGQSPTIDIVDDMSNKNARATVSSDSEDPHTAGSARTRRAVASRMMPTTAACFSCYLPSKQFLKARWPCSTTFDITAYLQHACF</sequence>
<proteinExistence type="predicted"/>
<dbReference type="PANTHER" id="PTHR31569:SF4">
    <property type="entry name" value="SWIM-TYPE DOMAIN-CONTAINING PROTEIN"/>
    <property type="match status" value="1"/>
</dbReference>
<dbReference type="EMBL" id="FR824057">
    <property type="protein sequence ID" value="CCA15548.1"/>
    <property type="molecule type" value="Genomic_DNA"/>
</dbReference>
<evidence type="ECO:0000256" key="2">
    <source>
        <dbReference type="SAM" id="MobiDB-lite"/>
    </source>
</evidence>
<dbReference type="InterPro" id="IPR052579">
    <property type="entry name" value="Zinc_finger_SWIM"/>
</dbReference>
<evidence type="ECO:0000256" key="1">
    <source>
        <dbReference type="PROSITE-ProRule" id="PRU00325"/>
    </source>
</evidence>
<accession>F0W3A5</accession>
<feature type="domain" description="SWIM-type" evidence="3">
    <location>
        <begin position="100"/>
        <end position="132"/>
    </location>
</feature>
<keyword evidence="1" id="KW-0863">Zinc-finger</keyword>
<reference evidence="4" key="1">
    <citation type="journal article" date="2011" name="PLoS Biol.">
        <title>Gene gain and loss during evolution of obligate parasitism in the white rust pathogen of Arabidopsis thaliana.</title>
        <authorList>
            <person name="Kemen E."/>
            <person name="Gardiner A."/>
            <person name="Schultz-Larsen T."/>
            <person name="Kemen A.C."/>
            <person name="Balmuth A.L."/>
            <person name="Robert-Seilaniantz A."/>
            <person name="Bailey K."/>
            <person name="Holub E."/>
            <person name="Studholme D.J."/>
            <person name="Maclean D."/>
            <person name="Jones J.D."/>
        </authorList>
    </citation>
    <scope>NUCLEOTIDE SEQUENCE</scope>
</reference>
<gene>
    <name evidence="4" type="primary">AlNc14C12G1482</name>
    <name evidence="4" type="ORF">ALNC14_016910</name>
</gene>
<protein>
    <submittedName>
        <fullName evidence="4">Uncharacterized protein AlNc14C12G1482</fullName>
    </submittedName>
</protein>
<keyword evidence="1" id="KW-0479">Metal-binding</keyword>
<evidence type="ECO:0000259" key="3">
    <source>
        <dbReference type="PROSITE" id="PS50966"/>
    </source>
</evidence>
<evidence type="ECO:0000313" key="4">
    <source>
        <dbReference type="EMBL" id="CCA15548.1"/>
    </source>
</evidence>
<name>F0W3A5_9STRA</name>
<organism evidence="4">
    <name type="scientific">Albugo laibachii Nc14</name>
    <dbReference type="NCBI Taxonomy" id="890382"/>
    <lineage>
        <taxon>Eukaryota</taxon>
        <taxon>Sar</taxon>
        <taxon>Stramenopiles</taxon>
        <taxon>Oomycota</taxon>
        <taxon>Peronosporomycetes</taxon>
        <taxon>Albuginales</taxon>
        <taxon>Albuginaceae</taxon>
        <taxon>Albugo</taxon>
    </lineage>
</organism>
<dbReference type="PANTHER" id="PTHR31569">
    <property type="entry name" value="SWIM-TYPE DOMAIN-CONTAINING PROTEIN"/>
    <property type="match status" value="1"/>
</dbReference>
<reference evidence="4" key="2">
    <citation type="submission" date="2011-02" db="EMBL/GenBank/DDBJ databases">
        <authorList>
            <person name="MacLean D."/>
        </authorList>
    </citation>
    <scope>NUCLEOTIDE SEQUENCE</scope>
</reference>
<feature type="region of interest" description="Disordered" evidence="2">
    <location>
        <begin position="291"/>
        <end position="313"/>
    </location>
</feature>
<dbReference type="PROSITE" id="PS50966">
    <property type="entry name" value="ZF_SWIM"/>
    <property type="match status" value="1"/>
</dbReference>
<dbReference type="HOGENOM" id="CLU_777104_0_0_1"/>